<protein>
    <recommendedName>
        <fullName evidence="3">MPN domain-containing protein</fullName>
    </recommendedName>
</protein>
<reference evidence="4 5" key="1">
    <citation type="submission" date="2023-08" db="EMBL/GenBank/DDBJ databases">
        <title>Black Yeasts Isolated from many extreme environments.</title>
        <authorList>
            <person name="Coleine C."/>
            <person name="Stajich J.E."/>
            <person name="Selbmann L."/>
        </authorList>
    </citation>
    <scope>NUCLEOTIDE SEQUENCE [LARGE SCALE GENOMIC DNA]</scope>
    <source>
        <strain evidence="4 5">CCFEE 5885</strain>
    </source>
</reference>
<dbReference type="InterPro" id="IPR037518">
    <property type="entry name" value="MPN"/>
</dbReference>
<comment type="caution">
    <text evidence="4">The sequence shown here is derived from an EMBL/GenBank/DDBJ whole genome shotgun (WGS) entry which is preliminary data.</text>
</comment>
<dbReference type="PANTHER" id="PTHR10540:SF8">
    <property type="entry name" value="COP9 SIGNALOSOME COMPLEX SUBUNIT 6"/>
    <property type="match status" value="1"/>
</dbReference>
<feature type="region of interest" description="Disordered" evidence="2">
    <location>
        <begin position="369"/>
        <end position="393"/>
    </location>
</feature>
<evidence type="ECO:0000313" key="4">
    <source>
        <dbReference type="EMBL" id="KAK5079707.1"/>
    </source>
</evidence>
<keyword evidence="5" id="KW-1185">Reference proteome</keyword>
<dbReference type="EMBL" id="JAVRRG010000177">
    <property type="protein sequence ID" value="KAK5079707.1"/>
    <property type="molecule type" value="Genomic_DNA"/>
</dbReference>
<evidence type="ECO:0000256" key="1">
    <source>
        <dbReference type="ARBA" id="ARBA00010893"/>
    </source>
</evidence>
<dbReference type="Proteomes" id="UP001345013">
    <property type="component" value="Unassembled WGS sequence"/>
</dbReference>
<sequence>MATSLTAAQASESGQRVLLHPLVLLTASDLIVRHRLRQLDGPIAGILLGQQQGTQLTAEHAFTAKLKDGLLDQTDDWTSKRIAQYKEVHQKPVLEVVGWFTLCPETGPLPEHATLHKQLVSLYAENGIMLAIHSTEFSTIDGTKGKVPVSVYESATEGGSSAAENAMQVDGREAMSMQFRPVPYVIETDETEMIAINYVAKGAGSAAAVSQTSQSALRKAGESTQSGTETQSADQKETLAQRGPSLTSDEEDQIAGITTRLNSVRMLQERLQLMSRLVESTPSSYLSDQTVKLSPTSPNPDHLAQLRNIQALLSRLSLLTPAGQNESQALKQAGQAQSNDVSISSILSMLGQDVQGLSELGRKFTTIEQAKSSRNKNKGTFGQGTFGSMDDFNGRSSRLDIDSGLMM</sequence>
<proteinExistence type="inferred from homology"/>
<dbReference type="Gene3D" id="3.40.140.10">
    <property type="entry name" value="Cytidine Deaminase, domain 2"/>
    <property type="match status" value="1"/>
</dbReference>
<gene>
    <name evidence="4" type="ORF">LTR24_009016</name>
</gene>
<organism evidence="4 5">
    <name type="scientific">Lithohypha guttulata</name>
    <dbReference type="NCBI Taxonomy" id="1690604"/>
    <lineage>
        <taxon>Eukaryota</taxon>
        <taxon>Fungi</taxon>
        <taxon>Dikarya</taxon>
        <taxon>Ascomycota</taxon>
        <taxon>Pezizomycotina</taxon>
        <taxon>Eurotiomycetes</taxon>
        <taxon>Chaetothyriomycetidae</taxon>
        <taxon>Chaetothyriales</taxon>
        <taxon>Trichomeriaceae</taxon>
        <taxon>Lithohypha</taxon>
    </lineage>
</organism>
<feature type="region of interest" description="Disordered" evidence="2">
    <location>
        <begin position="217"/>
        <end position="253"/>
    </location>
</feature>
<dbReference type="PROSITE" id="PS50249">
    <property type="entry name" value="MPN"/>
    <property type="match status" value="1"/>
</dbReference>
<evidence type="ECO:0000256" key="2">
    <source>
        <dbReference type="SAM" id="MobiDB-lite"/>
    </source>
</evidence>
<comment type="similarity">
    <text evidence="1">Belongs to the peptidase M67A family. CSN6 subfamily.</text>
</comment>
<dbReference type="PANTHER" id="PTHR10540">
    <property type="entry name" value="EUKARYOTIC TRANSLATION INITIATION FACTOR 3 SUBUNIT F-RELATED"/>
    <property type="match status" value="1"/>
</dbReference>
<name>A0ABR0JY81_9EURO</name>
<dbReference type="InterPro" id="IPR000555">
    <property type="entry name" value="JAMM/MPN+_dom"/>
</dbReference>
<evidence type="ECO:0000313" key="5">
    <source>
        <dbReference type="Proteomes" id="UP001345013"/>
    </source>
</evidence>
<evidence type="ECO:0000259" key="3">
    <source>
        <dbReference type="PROSITE" id="PS50249"/>
    </source>
</evidence>
<dbReference type="Pfam" id="PF01398">
    <property type="entry name" value="JAB"/>
    <property type="match status" value="1"/>
</dbReference>
<feature type="compositionally biased region" description="Polar residues" evidence="2">
    <location>
        <begin position="222"/>
        <end position="233"/>
    </location>
</feature>
<accession>A0ABR0JY81</accession>
<feature type="domain" description="MPN" evidence="3">
    <location>
        <begin position="17"/>
        <end position="158"/>
    </location>
</feature>